<dbReference type="RefSeq" id="WP_092555713.1">
    <property type="nucleotide sequence ID" value="NZ_BOMJ01000122.1"/>
</dbReference>
<name>A0A1H2DCN9_9ACTN</name>
<protein>
    <recommendedName>
        <fullName evidence="4">LemA protein</fullName>
    </recommendedName>
</protein>
<gene>
    <name evidence="2" type="ORF">SAMN04489716_9217</name>
</gene>
<sequence length="240" mass="26664">MERSRVRQLAVAASAVIGLGAAAALIVWHDTVTGRVGAEAYKALLQFVLIVVLGGGVSLLVQAFNREADRRTERLRQRELHATGVQEARQRYLRELVDQYNAVKRARRLLRATALTHAVDPADRSVRVARYDELMEVLLDAQLSLETMARTVPFDGSVFTSVPELIAAICTTEEYLRRLITEYEQVRPQAAQPEVGIGMLPELALFVGPYADAERFRTQFVRPVNTAVALAQRAVTEPPD</sequence>
<dbReference type="EMBL" id="LT629758">
    <property type="protein sequence ID" value="SDT80471.1"/>
    <property type="molecule type" value="Genomic_DNA"/>
</dbReference>
<keyword evidence="3" id="KW-1185">Reference proteome</keyword>
<reference evidence="2 3" key="1">
    <citation type="submission" date="2016-10" db="EMBL/GenBank/DDBJ databases">
        <authorList>
            <person name="de Groot N.N."/>
        </authorList>
    </citation>
    <scope>NUCLEOTIDE SEQUENCE [LARGE SCALE GENOMIC DNA]</scope>
    <source>
        <strain evidence="2 3">DSM 43941</strain>
    </source>
</reference>
<evidence type="ECO:0008006" key="4">
    <source>
        <dbReference type="Google" id="ProtNLM"/>
    </source>
</evidence>
<keyword evidence="1" id="KW-0472">Membrane</keyword>
<evidence type="ECO:0000256" key="1">
    <source>
        <dbReference type="SAM" id="Phobius"/>
    </source>
</evidence>
<dbReference type="OrthoDB" id="9855366at2"/>
<dbReference type="AlphaFoldDB" id="A0A1H2DCN9"/>
<organism evidence="2 3">
    <name type="scientific">Actinoplanes derwentensis</name>
    <dbReference type="NCBI Taxonomy" id="113562"/>
    <lineage>
        <taxon>Bacteria</taxon>
        <taxon>Bacillati</taxon>
        <taxon>Actinomycetota</taxon>
        <taxon>Actinomycetes</taxon>
        <taxon>Micromonosporales</taxon>
        <taxon>Micromonosporaceae</taxon>
        <taxon>Actinoplanes</taxon>
    </lineage>
</organism>
<feature type="transmembrane region" description="Helical" evidence="1">
    <location>
        <begin position="40"/>
        <end position="61"/>
    </location>
</feature>
<dbReference type="Proteomes" id="UP000198688">
    <property type="component" value="Chromosome I"/>
</dbReference>
<keyword evidence="1" id="KW-1133">Transmembrane helix</keyword>
<keyword evidence="1" id="KW-0812">Transmembrane</keyword>
<evidence type="ECO:0000313" key="3">
    <source>
        <dbReference type="Proteomes" id="UP000198688"/>
    </source>
</evidence>
<evidence type="ECO:0000313" key="2">
    <source>
        <dbReference type="EMBL" id="SDT80471.1"/>
    </source>
</evidence>
<proteinExistence type="predicted"/>
<accession>A0A1H2DCN9</accession>